<keyword evidence="3" id="KW-1185">Reference proteome</keyword>
<reference evidence="3" key="1">
    <citation type="journal article" date="2014" name="Genome Announc.">
        <title>Genome sequence of the pathogenic fungus Sporothrix schenckii (ATCC 58251).</title>
        <authorList>
            <person name="Cuomo C.A."/>
            <person name="Rodriguez-Del Valle N."/>
            <person name="Perez-Sanchez L."/>
            <person name="Abouelleil A."/>
            <person name="Goldberg J."/>
            <person name="Young S."/>
            <person name="Zeng Q."/>
            <person name="Birren B.W."/>
        </authorList>
    </citation>
    <scope>NUCLEOTIDE SEQUENCE [LARGE SCALE GENOMIC DNA]</scope>
    <source>
        <strain evidence="3">ATCC 58251 / de Perez 2211183</strain>
    </source>
</reference>
<dbReference type="AlphaFoldDB" id="U7Q6M5"/>
<feature type="compositionally biased region" description="Basic residues" evidence="1">
    <location>
        <begin position="37"/>
        <end position="50"/>
    </location>
</feature>
<dbReference type="eggNOG" id="ENOG502SR1A">
    <property type="taxonomic scope" value="Eukaryota"/>
</dbReference>
<organism evidence="2 3">
    <name type="scientific">Sporothrix schenckii (strain ATCC 58251 / de Perez 2211183)</name>
    <name type="common">Rose-picker's disease fungus</name>
    <dbReference type="NCBI Taxonomy" id="1391915"/>
    <lineage>
        <taxon>Eukaryota</taxon>
        <taxon>Fungi</taxon>
        <taxon>Dikarya</taxon>
        <taxon>Ascomycota</taxon>
        <taxon>Pezizomycotina</taxon>
        <taxon>Sordariomycetes</taxon>
        <taxon>Sordariomycetidae</taxon>
        <taxon>Ophiostomatales</taxon>
        <taxon>Ophiostomataceae</taxon>
        <taxon>Sporothrix</taxon>
    </lineage>
</organism>
<sequence>MSGLRGFSFRNDSDEEALIDEDEEDGSDFDENAHNLFRLKQRAERRRRRMTSGSISKRTISESIGSDTDNEDLMAMLDESEVGSSARRLRRRIGDRHSLQFQDPPPPRIDELEEPDTSDNEDDVKELTRDGETLARELPYYTLEYISMEVDSP</sequence>
<dbReference type="STRING" id="1391915.U7Q6M5"/>
<evidence type="ECO:0000313" key="3">
    <source>
        <dbReference type="Proteomes" id="UP000018087"/>
    </source>
</evidence>
<dbReference type="EMBL" id="KI440842">
    <property type="protein sequence ID" value="ERT02685.1"/>
    <property type="molecule type" value="Genomic_DNA"/>
</dbReference>
<accession>U7Q6M5</accession>
<dbReference type="OrthoDB" id="4186058at2759"/>
<dbReference type="HOGENOM" id="CLU_1714486_0_0_1"/>
<evidence type="ECO:0000313" key="2">
    <source>
        <dbReference type="EMBL" id="ERT02685.1"/>
    </source>
</evidence>
<protein>
    <submittedName>
        <fullName evidence="2">Uncharacterized protein</fullName>
    </submittedName>
</protein>
<feature type="region of interest" description="Disordered" evidence="1">
    <location>
        <begin position="1"/>
        <end position="128"/>
    </location>
</feature>
<proteinExistence type="predicted"/>
<gene>
    <name evidence="2" type="ORF">HMPREF1624_00986</name>
</gene>
<feature type="compositionally biased region" description="Acidic residues" evidence="1">
    <location>
        <begin position="111"/>
        <end position="124"/>
    </location>
</feature>
<evidence type="ECO:0000256" key="1">
    <source>
        <dbReference type="SAM" id="MobiDB-lite"/>
    </source>
</evidence>
<name>U7Q6M5_SPOS1</name>
<feature type="compositionally biased region" description="Polar residues" evidence="1">
    <location>
        <begin position="51"/>
        <end position="67"/>
    </location>
</feature>
<dbReference type="Proteomes" id="UP000018087">
    <property type="component" value="Unassembled WGS sequence"/>
</dbReference>
<feature type="compositionally biased region" description="Acidic residues" evidence="1">
    <location>
        <begin position="13"/>
        <end position="30"/>
    </location>
</feature>